<dbReference type="SUPFAM" id="SSF109854">
    <property type="entry name" value="DinB/YfiT-like putative metalloenzymes"/>
    <property type="match status" value="1"/>
</dbReference>
<gene>
    <name evidence="2" type="ORF">SAMN05192553_101619</name>
</gene>
<organism evidence="2 3">
    <name type="scientific">Cyclobacterium xiamenense</name>
    <dbReference type="NCBI Taxonomy" id="1297121"/>
    <lineage>
        <taxon>Bacteria</taxon>
        <taxon>Pseudomonadati</taxon>
        <taxon>Bacteroidota</taxon>
        <taxon>Cytophagia</taxon>
        <taxon>Cytophagales</taxon>
        <taxon>Cyclobacteriaceae</taxon>
        <taxon>Cyclobacterium</taxon>
    </lineage>
</organism>
<dbReference type="Gene3D" id="1.20.120.450">
    <property type="entry name" value="dinb family like domain"/>
    <property type="match status" value="1"/>
</dbReference>
<dbReference type="NCBIfam" id="NF009807">
    <property type="entry name" value="PRK13291.1"/>
    <property type="match status" value="1"/>
</dbReference>
<proteinExistence type="predicted"/>
<evidence type="ECO:0000259" key="1">
    <source>
        <dbReference type="Pfam" id="PF12867"/>
    </source>
</evidence>
<protein>
    <submittedName>
        <fullName evidence="2">DinB superfamily protein</fullName>
    </submittedName>
</protein>
<dbReference type="Proteomes" id="UP000199403">
    <property type="component" value="Unassembled WGS sequence"/>
</dbReference>
<evidence type="ECO:0000313" key="3">
    <source>
        <dbReference type="Proteomes" id="UP000199403"/>
    </source>
</evidence>
<name>A0A1H6UFJ6_9BACT</name>
<accession>A0A1H6UFJ6</accession>
<dbReference type="InterPro" id="IPR024775">
    <property type="entry name" value="DinB-like"/>
</dbReference>
<dbReference type="EMBL" id="FNZH01000001">
    <property type="protein sequence ID" value="SEI86940.1"/>
    <property type="molecule type" value="Genomic_DNA"/>
</dbReference>
<evidence type="ECO:0000313" key="2">
    <source>
        <dbReference type="EMBL" id="SEI86940.1"/>
    </source>
</evidence>
<dbReference type="InterPro" id="IPR034660">
    <property type="entry name" value="DinB/YfiT-like"/>
</dbReference>
<dbReference type="AlphaFoldDB" id="A0A1H6UFJ6"/>
<keyword evidence="3" id="KW-1185">Reference proteome</keyword>
<dbReference type="STRING" id="1416801.SAMN05192553_101619"/>
<feature type="domain" description="DinB-like" evidence="1">
    <location>
        <begin position="27"/>
        <end position="161"/>
    </location>
</feature>
<sequence>MYPIGRFQQPKSISLEALSSAILGIHRFPEAVAGLLTDLPEERLDSRYRPGGWTIRQLVHHLADSHMNAYMRFKLALTEETPVIKPYKENHWAALADSKLGIDVSVQLLAGIHERWCFLMQNMDESQWIRRFFHPEQKQSIALNVSALAYDWHGRHHLAHIRLAKLSK</sequence>
<reference evidence="3" key="1">
    <citation type="submission" date="2016-10" db="EMBL/GenBank/DDBJ databases">
        <authorList>
            <person name="Varghese N."/>
            <person name="Submissions S."/>
        </authorList>
    </citation>
    <scope>NUCLEOTIDE SEQUENCE [LARGE SCALE GENOMIC DNA]</scope>
    <source>
        <strain evidence="3">IBRC-M 10761</strain>
    </source>
</reference>
<dbReference type="Pfam" id="PF12867">
    <property type="entry name" value="DinB_2"/>
    <property type="match status" value="1"/>
</dbReference>